<dbReference type="SUPFAM" id="SSF52283">
    <property type="entry name" value="Formate/glycerate dehydrogenase catalytic domain-like"/>
    <property type="match status" value="1"/>
</dbReference>
<comment type="caution">
    <text evidence="7">The sequence shown here is derived from an EMBL/GenBank/DDBJ whole genome shotgun (WGS) entry which is preliminary data.</text>
</comment>
<dbReference type="InterPro" id="IPR036291">
    <property type="entry name" value="NAD(P)-bd_dom_sf"/>
</dbReference>
<proteinExistence type="inferred from homology"/>
<evidence type="ECO:0000313" key="7">
    <source>
        <dbReference type="EMBL" id="OGK48339.1"/>
    </source>
</evidence>
<feature type="domain" description="D-isomer specific 2-hydroxyacid dehydrogenase NAD-binding" evidence="6">
    <location>
        <begin position="105"/>
        <end position="301"/>
    </location>
</feature>
<protein>
    <recommendedName>
        <fullName evidence="9">Hydroxyacid dehydrogenase</fullName>
    </recommendedName>
</protein>
<accession>A0A1F7IY96</accession>
<keyword evidence="2 4" id="KW-0560">Oxidoreductase</keyword>
<dbReference type="Proteomes" id="UP000177141">
    <property type="component" value="Unassembled WGS sequence"/>
</dbReference>
<dbReference type="Pfam" id="PF00389">
    <property type="entry name" value="2-Hacid_dh"/>
    <property type="match status" value="1"/>
</dbReference>
<dbReference type="PANTHER" id="PTHR43026">
    <property type="entry name" value="2-HYDROXYACID DEHYDROGENASE HOMOLOG 1-RELATED"/>
    <property type="match status" value="1"/>
</dbReference>
<reference evidence="7 8" key="1">
    <citation type="journal article" date="2016" name="Nat. Commun.">
        <title>Thousands of microbial genomes shed light on interconnected biogeochemical processes in an aquifer system.</title>
        <authorList>
            <person name="Anantharaman K."/>
            <person name="Brown C.T."/>
            <person name="Hug L.A."/>
            <person name="Sharon I."/>
            <person name="Castelle C.J."/>
            <person name="Probst A.J."/>
            <person name="Thomas B.C."/>
            <person name="Singh A."/>
            <person name="Wilkins M.J."/>
            <person name="Karaoz U."/>
            <person name="Brodie E.L."/>
            <person name="Williams K.H."/>
            <person name="Hubbard S.S."/>
            <person name="Banfield J.F."/>
        </authorList>
    </citation>
    <scope>NUCLEOTIDE SEQUENCE [LARGE SCALE GENOMIC DNA]</scope>
</reference>
<feature type="domain" description="D-isomer specific 2-hydroxyacid dehydrogenase catalytic" evidence="5">
    <location>
        <begin position="15"/>
        <end position="332"/>
    </location>
</feature>
<dbReference type="PROSITE" id="PS00671">
    <property type="entry name" value="D_2_HYDROXYACID_DH_3"/>
    <property type="match status" value="1"/>
</dbReference>
<dbReference type="Gene3D" id="3.40.50.720">
    <property type="entry name" value="NAD(P)-binding Rossmann-like Domain"/>
    <property type="match status" value="2"/>
</dbReference>
<dbReference type="STRING" id="1802061.A3A93_01735"/>
<dbReference type="InterPro" id="IPR006140">
    <property type="entry name" value="D-isomer_DH_NAD-bd"/>
</dbReference>
<evidence type="ECO:0000256" key="4">
    <source>
        <dbReference type="RuleBase" id="RU003719"/>
    </source>
</evidence>
<dbReference type="PANTHER" id="PTHR43026:SF1">
    <property type="entry name" value="2-HYDROXYACID DEHYDROGENASE HOMOLOG 1-RELATED"/>
    <property type="match status" value="1"/>
</dbReference>
<evidence type="ECO:0000256" key="1">
    <source>
        <dbReference type="ARBA" id="ARBA00005854"/>
    </source>
</evidence>
<dbReference type="Pfam" id="PF02826">
    <property type="entry name" value="2-Hacid_dh_C"/>
    <property type="match status" value="1"/>
</dbReference>
<dbReference type="GO" id="GO:0008720">
    <property type="term" value="F:D-lactate dehydrogenase (NAD+) activity"/>
    <property type="evidence" value="ECO:0007669"/>
    <property type="project" value="TreeGrafter"/>
</dbReference>
<evidence type="ECO:0000256" key="3">
    <source>
        <dbReference type="ARBA" id="ARBA00023027"/>
    </source>
</evidence>
<dbReference type="InterPro" id="IPR029753">
    <property type="entry name" value="D-isomer_DH_CS"/>
</dbReference>
<evidence type="ECO:0000313" key="8">
    <source>
        <dbReference type="Proteomes" id="UP000177141"/>
    </source>
</evidence>
<name>A0A1F7IY96_9BACT</name>
<dbReference type="AlphaFoldDB" id="A0A1F7IY96"/>
<dbReference type="InterPro" id="IPR006139">
    <property type="entry name" value="D-isomer_2_OHA_DH_cat_dom"/>
</dbReference>
<dbReference type="SUPFAM" id="SSF51735">
    <property type="entry name" value="NAD(P)-binding Rossmann-fold domains"/>
    <property type="match status" value="1"/>
</dbReference>
<dbReference type="InterPro" id="IPR058205">
    <property type="entry name" value="D-LDH-like"/>
</dbReference>
<dbReference type="EMBL" id="MGAL01000017">
    <property type="protein sequence ID" value="OGK48339.1"/>
    <property type="molecule type" value="Genomic_DNA"/>
</dbReference>
<comment type="similarity">
    <text evidence="1 4">Belongs to the D-isomer specific 2-hydroxyacid dehydrogenase family.</text>
</comment>
<evidence type="ECO:0000256" key="2">
    <source>
        <dbReference type="ARBA" id="ARBA00023002"/>
    </source>
</evidence>
<organism evidence="7 8">
    <name type="scientific">Candidatus Roizmanbacteria bacterium RIFCSPLOWO2_01_FULL_38_12</name>
    <dbReference type="NCBI Taxonomy" id="1802061"/>
    <lineage>
        <taxon>Bacteria</taxon>
        <taxon>Candidatus Roizmaniibacteriota</taxon>
    </lineage>
</organism>
<evidence type="ECO:0000259" key="5">
    <source>
        <dbReference type="Pfam" id="PF00389"/>
    </source>
</evidence>
<evidence type="ECO:0000259" key="6">
    <source>
        <dbReference type="Pfam" id="PF02826"/>
    </source>
</evidence>
<dbReference type="GO" id="GO:0051287">
    <property type="term" value="F:NAD binding"/>
    <property type="evidence" value="ECO:0007669"/>
    <property type="project" value="InterPro"/>
</dbReference>
<gene>
    <name evidence="7" type="ORF">A3A93_01735</name>
</gene>
<sequence>MTKTVFFEVQDWEENLLRNDFPDSQLIKEKIDVDNAGQFADVELLSSFVYSNLSSEVLQKLQKLKFIATRSTGFDHIDIEYCKKNNIVVANVPEYGSNTVAEHTFALILNLTRKIYQSVNQAKQLNFDHSQIRGIDLYDKTIGIIGLGKIGVNVLRIAHGFGMKILVNTRSKSDELSQKYQFSYTDLETLLRTSDIVTLHLPLNEATKHTINKNNIVLLKKGSYLINTARGGLIDTEALMMALEKNIVAGVALDVLEEEKELNEEAQILSERFREKTDFKTLVLNHILINHPHVLITPHNAFNSVEALNRIAHTTIKNIQGFINNTPINVVNS</sequence>
<keyword evidence="3" id="KW-0520">NAD</keyword>
<evidence type="ECO:0008006" key="9">
    <source>
        <dbReference type="Google" id="ProtNLM"/>
    </source>
</evidence>